<sequence>MSHQKAPYAVEVKAGQSLYLCQCGQSKNAPHCDGSHKAIAGAAPKKVDFTEDKKAYLCGCHQSKNNPFCDGTHKGL</sequence>
<dbReference type="InterPro" id="IPR052950">
    <property type="entry name" value="CISD"/>
</dbReference>
<organism evidence="6 7">
    <name type="scientific">Candidatus Lambdaproteobacteria bacterium RIFOXYD2_FULL_56_26</name>
    <dbReference type="NCBI Taxonomy" id="1817773"/>
    <lineage>
        <taxon>Bacteria</taxon>
        <taxon>Pseudomonadati</taxon>
        <taxon>Pseudomonadota</taxon>
        <taxon>Candidatus Lambdaproteobacteria</taxon>
    </lineage>
</organism>
<dbReference type="GO" id="GO:0051537">
    <property type="term" value="F:2 iron, 2 sulfur cluster binding"/>
    <property type="evidence" value="ECO:0007669"/>
    <property type="project" value="UniProtKB-KW"/>
</dbReference>
<keyword evidence="1" id="KW-0001">2Fe-2S</keyword>
<dbReference type="PANTHER" id="PTHR46491">
    <property type="entry name" value="CDGSH IRON SULFUR DOMAIN PROTEIN HOMOLOG"/>
    <property type="match status" value="1"/>
</dbReference>
<name>A0A1F6GVJ2_9PROT</name>
<evidence type="ECO:0000313" key="7">
    <source>
        <dbReference type="Proteomes" id="UP000177583"/>
    </source>
</evidence>
<dbReference type="Proteomes" id="UP000177583">
    <property type="component" value="Unassembled WGS sequence"/>
</dbReference>
<reference evidence="6 7" key="1">
    <citation type="journal article" date="2016" name="Nat. Commun.">
        <title>Thousands of microbial genomes shed light on interconnected biogeochemical processes in an aquifer system.</title>
        <authorList>
            <person name="Anantharaman K."/>
            <person name="Brown C.T."/>
            <person name="Hug L.A."/>
            <person name="Sharon I."/>
            <person name="Castelle C.J."/>
            <person name="Probst A.J."/>
            <person name="Thomas B.C."/>
            <person name="Singh A."/>
            <person name="Wilkins M.J."/>
            <person name="Karaoz U."/>
            <person name="Brodie E.L."/>
            <person name="Williams K.H."/>
            <person name="Hubbard S.S."/>
            <person name="Banfield J.F."/>
        </authorList>
    </citation>
    <scope>NUCLEOTIDE SEQUENCE [LARGE SCALE GENOMIC DNA]</scope>
</reference>
<dbReference type="GO" id="GO:0005737">
    <property type="term" value="C:cytoplasm"/>
    <property type="evidence" value="ECO:0007669"/>
    <property type="project" value="UniProtKB-ARBA"/>
</dbReference>
<feature type="domain" description="Iron-binding zinc finger CDGSH type" evidence="5">
    <location>
        <begin position="44"/>
        <end position="74"/>
    </location>
</feature>
<accession>A0A1F6GVJ2</accession>
<dbReference type="InterPro" id="IPR042216">
    <property type="entry name" value="MitoNEET_CISD"/>
</dbReference>
<dbReference type="InterPro" id="IPR018967">
    <property type="entry name" value="FeS-contain_CDGSH-typ"/>
</dbReference>
<dbReference type="SMART" id="SM00704">
    <property type="entry name" value="ZnF_CDGSH"/>
    <property type="match status" value="2"/>
</dbReference>
<evidence type="ECO:0000256" key="4">
    <source>
        <dbReference type="ARBA" id="ARBA00023014"/>
    </source>
</evidence>
<dbReference type="PANTHER" id="PTHR46491:SF3">
    <property type="entry name" value="CDGSH IRON-SULFUR DOMAIN-CONTAINING PROTEIN 3, MITOCHONDRIAL"/>
    <property type="match status" value="1"/>
</dbReference>
<evidence type="ECO:0000256" key="1">
    <source>
        <dbReference type="ARBA" id="ARBA00022714"/>
    </source>
</evidence>
<dbReference type="GO" id="GO:0046872">
    <property type="term" value="F:metal ion binding"/>
    <property type="evidence" value="ECO:0007669"/>
    <property type="project" value="UniProtKB-KW"/>
</dbReference>
<protein>
    <recommendedName>
        <fullName evidence="5">Iron-binding zinc finger CDGSH type domain-containing protein</fullName>
    </recommendedName>
</protein>
<proteinExistence type="predicted"/>
<dbReference type="AlphaFoldDB" id="A0A1F6GVJ2"/>
<evidence type="ECO:0000313" key="6">
    <source>
        <dbReference type="EMBL" id="OGH02157.1"/>
    </source>
</evidence>
<comment type="caution">
    <text evidence="6">The sequence shown here is derived from an EMBL/GenBank/DDBJ whole genome shotgun (WGS) entry which is preliminary data.</text>
</comment>
<dbReference type="Pfam" id="PF09360">
    <property type="entry name" value="zf-CDGSH"/>
    <property type="match status" value="2"/>
</dbReference>
<evidence type="ECO:0000256" key="2">
    <source>
        <dbReference type="ARBA" id="ARBA00022723"/>
    </source>
</evidence>
<evidence type="ECO:0000259" key="5">
    <source>
        <dbReference type="SMART" id="SM00704"/>
    </source>
</evidence>
<keyword evidence="4" id="KW-0411">Iron-sulfur</keyword>
<keyword evidence="2" id="KW-0479">Metal-binding</keyword>
<evidence type="ECO:0000256" key="3">
    <source>
        <dbReference type="ARBA" id="ARBA00023004"/>
    </source>
</evidence>
<dbReference type="EMBL" id="MFNF01000024">
    <property type="protein sequence ID" value="OGH02157.1"/>
    <property type="molecule type" value="Genomic_DNA"/>
</dbReference>
<feature type="domain" description="Iron-binding zinc finger CDGSH type" evidence="5">
    <location>
        <begin position="5"/>
        <end position="42"/>
    </location>
</feature>
<keyword evidence="3" id="KW-0408">Iron</keyword>
<dbReference type="Gene3D" id="3.40.5.90">
    <property type="entry name" value="CDGSH iron-sulfur domain, mitoNEET-type"/>
    <property type="match status" value="2"/>
</dbReference>
<gene>
    <name evidence="6" type="ORF">A2557_05220</name>
</gene>